<name>A0A9X1ZDJ0_9GAMM</name>
<dbReference type="InterPro" id="IPR045304">
    <property type="entry name" value="LbH_SAT"/>
</dbReference>
<keyword evidence="3 4" id="KW-0012">Acyltransferase</keyword>
<reference evidence="5" key="1">
    <citation type="submission" date="2022-01" db="EMBL/GenBank/DDBJ databases">
        <title>Whole genome-based taxonomy of the Shewanellaceae.</title>
        <authorList>
            <person name="Martin-Rodriguez A.J."/>
        </authorList>
    </citation>
    <scope>NUCLEOTIDE SEQUENCE</scope>
    <source>
        <strain evidence="5">KCTC 23973</strain>
    </source>
</reference>
<gene>
    <name evidence="5" type="ORF">L2740_13640</name>
</gene>
<dbReference type="PIRSF" id="PIRSF000441">
    <property type="entry name" value="CysE"/>
    <property type="match status" value="1"/>
</dbReference>
<dbReference type="GO" id="GO:0005737">
    <property type="term" value="C:cytoplasm"/>
    <property type="evidence" value="ECO:0007669"/>
    <property type="project" value="InterPro"/>
</dbReference>
<evidence type="ECO:0000313" key="5">
    <source>
        <dbReference type="EMBL" id="MCL1139586.1"/>
    </source>
</evidence>
<proteinExistence type="inferred from homology"/>
<accession>A0A9X1ZDJ0</accession>
<comment type="catalytic activity">
    <reaction evidence="4">
        <text>L-serine + acetyl-CoA = O-acetyl-L-serine + CoA</text>
        <dbReference type="Rhea" id="RHEA:24560"/>
        <dbReference type="ChEBI" id="CHEBI:33384"/>
        <dbReference type="ChEBI" id="CHEBI:57287"/>
        <dbReference type="ChEBI" id="CHEBI:57288"/>
        <dbReference type="ChEBI" id="CHEBI:58340"/>
        <dbReference type="EC" id="2.3.1.30"/>
    </reaction>
</comment>
<sequence length="193" mass="21533">MNEFEKLKINLRTDHFRNFGTESSSLLFKIFNIKYKFLLLLRLCGYFYNKRDGSFFYKVNYKVLYSVYNRYQLRLGIEIEPRTRIGKGLFLPHPNGIVINPEVIIGDNCSILHQVTIGNNSFKGLNALSKIGDNVQISAGAKIIGPCVIGNNVTIGANSVVTKNVGDDQVVGGVPAKFLNSKVSAVHNLYLGE</sequence>
<comment type="similarity">
    <text evidence="1 4">Belongs to the transferase hexapeptide repeat family.</text>
</comment>
<keyword evidence="2 4" id="KW-0808">Transferase</keyword>
<keyword evidence="6" id="KW-1185">Reference proteome</keyword>
<evidence type="ECO:0000256" key="1">
    <source>
        <dbReference type="ARBA" id="ARBA00007274"/>
    </source>
</evidence>
<dbReference type="EMBL" id="JAKILB010000008">
    <property type="protein sequence ID" value="MCL1139586.1"/>
    <property type="molecule type" value="Genomic_DNA"/>
</dbReference>
<evidence type="ECO:0000256" key="3">
    <source>
        <dbReference type="ARBA" id="ARBA00023315"/>
    </source>
</evidence>
<dbReference type="SUPFAM" id="SSF51161">
    <property type="entry name" value="Trimeric LpxA-like enzymes"/>
    <property type="match status" value="1"/>
</dbReference>
<evidence type="ECO:0000256" key="2">
    <source>
        <dbReference type="ARBA" id="ARBA00022679"/>
    </source>
</evidence>
<dbReference type="InterPro" id="IPR011004">
    <property type="entry name" value="Trimer_LpxA-like_sf"/>
</dbReference>
<dbReference type="GO" id="GO:0009001">
    <property type="term" value="F:serine O-acetyltransferase activity"/>
    <property type="evidence" value="ECO:0007669"/>
    <property type="project" value="UniProtKB-EC"/>
</dbReference>
<dbReference type="PANTHER" id="PTHR42811">
    <property type="entry name" value="SERINE ACETYLTRANSFERASE"/>
    <property type="match status" value="1"/>
</dbReference>
<dbReference type="InterPro" id="IPR005881">
    <property type="entry name" value="Ser_O-AcTrfase"/>
</dbReference>
<dbReference type="EC" id="2.3.1.30" evidence="4"/>
<dbReference type="GO" id="GO:0006535">
    <property type="term" value="P:cysteine biosynthetic process from serine"/>
    <property type="evidence" value="ECO:0007669"/>
    <property type="project" value="InterPro"/>
</dbReference>
<dbReference type="Gene3D" id="2.160.10.10">
    <property type="entry name" value="Hexapeptide repeat proteins"/>
    <property type="match status" value="1"/>
</dbReference>
<comment type="caution">
    <text evidence="5">The sequence shown here is derived from an EMBL/GenBank/DDBJ whole genome shotgun (WGS) entry which is preliminary data.</text>
</comment>
<dbReference type="AlphaFoldDB" id="A0A9X1ZDJ0"/>
<dbReference type="Proteomes" id="UP001139293">
    <property type="component" value="Unassembled WGS sequence"/>
</dbReference>
<protein>
    <recommendedName>
        <fullName evidence="4">Serine acetyltransferase</fullName>
        <ecNumber evidence="4">2.3.1.30</ecNumber>
    </recommendedName>
</protein>
<dbReference type="Pfam" id="PF00132">
    <property type="entry name" value="Hexapep"/>
    <property type="match status" value="1"/>
</dbReference>
<dbReference type="InterPro" id="IPR001451">
    <property type="entry name" value="Hexapep"/>
</dbReference>
<organism evidence="5 6">
    <name type="scientific">Shewanella pneumatophori</name>
    <dbReference type="NCBI Taxonomy" id="314092"/>
    <lineage>
        <taxon>Bacteria</taxon>
        <taxon>Pseudomonadati</taxon>
        <taxon>Pseudomonadota</taxon>
        <taxon>Gammaproteobacteria</taxon>
        <taxon>Alteromonadales</taxon>
        <taxon>Shewanellaceae</taxon>
        <taxon>Shewanella</taxon>
    </lineage>
</organism>
<evidence type="ECO:0000256" key="4">
    <source>
        <dbReference type="PIRNR" id="PIRNR000441"/>
    </source>
</evidence>
<evidence type="ECO:0000313" key="6">
    <source>
        <dbReference type="Proteomes" id="UP001139293"/>
    </source>
</evidence>
<dbReference type="CDD" id="cd03354">
    <property type="entry name" value="LbH_SAT"/>
    <property type="match status" value="1"/>
</dbReference>
<dbReference type="RefSeq" id="WP_248950710.1">
    <property type="nucleotide sequence ID" value="NZ_JAKILB010000008.1"/>
</dbReference>